<gene>
    <name evidence="1" type="ORF">A5726_00815</name>
</gene>
<dbReference type="AlphaFoldDB" id="A0A1A1Z6Z5"/>
<organism evidence="1 2">
    <name type="scientific">Mycolicibacterium conceptionense</name>
    <dbReference type="NCBI Taxonomy" id="451644"/>
    <lineage>
        <taxon>Bacteria</taxon>
        <taxon>Bacillati</taxon>
        <taxon>Actinomycetota</taxon>
        <taxon>Actinomycetes</taxon>
        <taxon>Mycobacteriales</taxon>
        <taxon>Mycobacteriaceae</taxon>
        <taxon>Mycolicibacterium</taxon>
    </lineage>
</organism>
<comment type="caution">
    <text evidence="1">The sequence shown here is derived from an EMBL/GenBank/DDBJ whole genome shotgun (WGS) entry which is preliminary data.</text>
</comment>
<sequence>MSGNLWVGGIGLGGTDLNGHQVWDIAPMPIETRVFPGSISKEVLEAQQFADFLRIAQLTGATGALQRSELGGDPPDLIVTPIGGSPLGVELTSLSVTDVSRQRLDDIRRIARDVTRRITENPARYGHLIGRTVSIAEHESDANRPRKRKAHERKQLIDALAHTLQQDFGVADEWPVEGGSLPQTIPAHIAQQGRQSIDEYAITVRRSQQVSDKPPAVTADIQINIHEVELRERLTDRIEAKDSQANEILLISTGLMDKDGFVQTADRFIFEQINKLLAEGLSINPEHLHQVILHHWGSGDAVVLYQRPGAPVLVDTSAWTRIE</sequence>
<accession>A0A1A1Z6Z5</accession>
<dbReference type="RefSeq" id="WP_064897646.1">
    <property type="nucleotide sequence ID" value="NZ_JAYXBT010000002.1"/>
</dbReference>
<dbReference type="EMBL" id="LZHX01000071">
    <property type="protein sequence ID" value="OBF17140.1"/>
    <property type="molecule type" value="Genomic_DNA"/>
</dbReference>
<reference evidence="1 2" key="1">
    <citation type="submission" date="2016-06" db="EMBL/GenBank/DDBJ databases">
        <authorList>
            <person name="Kjaerup R.B."/>
            <person name="Dalgaard T.S."/>
            <person name="Juul-Madsen H.R."/>
        </authorList>
    </citation>
    <scope>NUCLEOTIDE SEQUENCE [LARGE SCALE GENOMIC DNA]</scope>
    <source>
        <strain evidence="1 2">ACS1953</strain>
    </source>
</reference>
<name>A0A1A1Z6Z5_9MYCO</name>
<dbReference type="Proteomes" id="UP000093779">
    <property type="component" value="Unassembled WGS sequence"/>
</dbReference>
<evidence type="ECO:0000313" key="1">
    <source>
        <dbReference type="EMBL" id="OBF17140.1"/>
    </source>
</evidence>
<evidence type="ECO:0000313" key="2">
    <source>
        <dbReference type="Proteomes" id="UP000093779"/>
    </source>
</evidence>
<proteinExistence type="predicted"/>
<protein>
    <submittedName>
        <fullName evidence="1">Uncharacterized protein</fullName>
    </submittedName>
</protein>